<dbReference type="PANTHER" id="PTHR36173:SF1">
    <property type="entry name" value="RIBONUCLEASE VAPC22"/>
    <property type="match status" value="1"/>
</dbReference>
<accession>A0A5M3T7N1</accession>
<dbReference type="InterPro" id="IPR052919">
    <property type="entry name" value="TA_system_RNase"/>
</dbReference>
<keyword evidence="3" id="KW-1185">Reference proteome</keyword>
<organism evidence="2 3">
    <name type="scientific">Limnospira platensis NIES-46</name>
    <dbReference type="NCBI Taxonomy" id="1236695"/>
    <lineage>
        <taxon>Bacteria</taxon>
        <taxon>Bacillati</taxon>
        <taxon>Cyanobacteriota</taxon>
        <taxon>Cyanophyceae</taxon>
        <taxon>Oscillatoriophycideae</taxon>
        <taxon>Oscillatoriales</taxon>
        <taxon>Sirenicapillariaceae</taxon>
        <taxon>Limnospira</taxon>
    </lineage>
</organism>
<evidence type="ECO:0000259" key="1">
    <source>
        <dbReference type="Pfam" id="PF01850"/>
    </source>
</evidence>
<evidence type="ECO:0000313" key="3">
    <source>
        <dbReference type="Proteomes" id="UP000326169"/>
    </source>
</evidence>
<dbReference type="InterPro" id="IPR029060">
    <property type="entry name" value="PIN-like_dom_sf"/>
</dbReference>
<dbReference type="RefSeq" id="WP_006618259.1">
    <property type="nucleotide sequence ID" value="NZ_BIMW01000145.1"/>
</dbReference>
<dbReference type="InterPro" id="IPR041705">
    <property type="entry name" value="PIN_Sll0205"/>
</dbReference>
<proteinExistence type="predicted"/>
<dbReference type="InterPro" id="IPR002716">
    <property type="entry name" value="PIN_dom"/>
</dbReference>
<dbReference type="Gene3D" id="3.40.50.1010">
    <property type="entry name" value="5'-nuclease"/>
    <property type="match status" value="1"/>
</dbReference>
<sequence>MSEIIVLDTHVWIWLINGNFDRFPSQWLGQFESASSLGVSPVSCYEIALASQRGRLNLSKGMAEWFRMALAPAGIELLPLNAEVACQAVNLSTIHKDPFDRIIIATALVYQGQLASVDRQFSRYPELTDYLMR</sequence>
<protein>
    <recommendedName>
        <fullName evidence="1">PIN domain-containing protein</fullName>
    </recommendedName>
</protein>
<dbReference type="SUPFAM" id="SSF88723">
    <property type="entry name" value="PIN domain-like"/>
    <property type="match status" value="1"/>
</dbReference>
<dbReference type="EMBL" id="BIMW01000145">
    <property type="protein sequence ID" value="GCE95703.1"/>
    <property type="molecule type" value="Genomic_DNA"/>
</dbReference>
<dbReference type="Pfam" id="PF01850">
    <property type="entry name" value="PIN"/>
    <property type="match status" value="1"/>
</dbReference>
<dbReference type="PANTHER" id="PTHR36173">
    <property type="entry name" value="RIBONUCLEASE VAPC16-RELATED"/>
    <property type="match status" value="1"/>
</dbReference>
<dbReference type="Proteomes" id="UP000326169">
    <property type="component" value="Unassembled WGS sequence"/>
</dbReference>
<name>A0A5M3T7N1_LIMPL</name>
<dbReference type="CDD" id="cd09872">
    <property type="entry name" value="PIN_Sll0205-like"/>
    <property type="match status" value="1"/>
</dbReference>
<evidence type="ECO:0000313" key="2">
    <source>
        <dbReference type="EMBL" id="GCE95703.1"/>
    </source>
</evidence>
<feature type="domain" description="PIN" evidence="1">
    <location>
        <begin position="5"/>
        <end position="126"/>
    </location>
</feature>
<comment type="caution">
    <text evidence="2">The sequence shown here is derived from an EMBL/GenBank/DDBJ whole genome shotgun (WGS) entry which is preliminary data.</text>
</comment>
<dbReference type="GeneID" id="301684545"/>
<reference evidence="2 3" key="1">
    <citation type="journal article" date="2019" name="J Genomics">
        <title>The Draft Genome of a Hydrogen-producing Cyanobacterium, Arthrospira platensis NIES-46.</title>
        <authorList>
            <person name="Suzuki S."/>
            <person name="Yamaguchi H."/>
            <person name="Kawachi M."/>
        </authorList>
    </citation>
    <scope>NUCLEOTIDE SEQUENCE [LARGE SCALE GENOMIC DNA]</scope>
    <source>
        <strain evidence="2 3">NIES-46</strain>
    </source>
</reference>
<gene>
    <name evidence="2" type="ORF">NIES46_37690</name>
</gene>